<feature type="non-terminal residue" evidence="1">
    <location>
        <position position="1"/>
    </location>
</feature>
<sequence length="229" mass="25230">PSSAVEVLDLTSDDVVTSLPGKDSAPFSSPVVSFFPRKDGRPRRSTSVASELRMRESLGKELADDDFMLGLTAEGSVADSSADTSAFVPAATVVSRTANARKLTATTERFLEPGFAAVGAQKVWCQILNGSLSESAPKDHVSPLDFAFLALMYNVHSARHPWRVLFDRMPDEPLTFKLGKLVQGVRISIRASGHGGLVRMWRRFSGHCYVDNEKIDLCVVLWERRHWLP</sequence>
<evidence type="ECO:0000313" key="1">
    <source>
        <dbReference type="EMBL" id="OWY98044.1"/>
    </source>
</evidence>
<dbReference type="AlphaFoldDB" id="A0A225UYB4"/>
<name>A0A225UYB4_9STRA</name>
<gene>
    <name evidence="1" type="ORF">PHMEG_00031290</name>
</gene>
<dbReference type="OrthoDB" id="127726at2759"/>
<dbReference type="Proteomes" id="UP000198211">
    <property type="component" value="Unassembled WGS sequence"/>
</dbReference>
<organism evidence="1 2">
    <name type="scientific">Phytophthora megakarya</name>
    <dbReference type="NCBI Taxonomy" id="4795"/>
    <lineage>
        <taxon>Eukaryota</taxon>
        <taxon>Sar</taxon>
        <taxon>Stramenopiles</taxon>
        <taxon>Oomycota</taxon>
        <taxon>Peronosporomycetes</taxon>
        <taxon>Peronosporales</taxon>
        <taxon>Peronosporaceae</taxon>
        <taxon>Phytophthora</taxon>
    </lineage>
</organism>
<comment type="caution">
    <text evidence="1">The sequence shown here is derived from an EMBL/GenBank/DDBJ whole genome shotgun (WGS) entry which is preliminary data.</text>
</comment>
<reference evidence="2" key="1">
    <citation type="submission" date="2017-03" db="EMBL/GenBank/DDBJ databases">
        <title>Phytopthora megakarya and P. palmivora, two closely related causual agents of cacao black pod achieved similar genome size and gene model numbers by different mechanisms.</title>
        <authorList>
            <person name="Ali S."/>
            <person name="Shao J."/>
            <person name="Larry D.J."/>
            <person name="Kronmiller B."/>
            <person name="Shen D."/>
            <person name="Strem M.D."/>
            <person name="Melnick R.L."/>
            <person name="Guiltinan M.J."/>
            <person name="Tyler B.M."/>
            <person name="Meinhardt L.W."/>
            <person name="Bailey B.A."/>
        </authorList>
    </citation>
    <scope>NUCLEOTIDE SEQUENCE [LARGE SCALE GENOMIC DNA]</scope>
    <source>
        <strain evidence="2">zdho120</strain>
    </source>
</reference>
<accession>A0A225UYB4</accession>
<proteinExistence type="predicted"/>
<dbReference type="EMBL" id="NBNE01009808">
    <property type="protein sequence ID" value="OWY98044.1"/>
    <property type="molecule type" value="Genomic_DNA"/>
</dbReference>
<evidence type="ECO:0000313" key="2">
    <source>
        <dbReference type="Proteomes" id="UP000198211"/>
    </source>
</evidence>
<keyword evidence="2" id="KW-1185">Reference proteome</keyword>
<protein>
    <submittedName>
        <fullName evidence="1">Uncharacterized protein</fullName>
    </submittedName>
</protein>